<dbReference type="InterPro" id="IPR010559">
    <property type="entry name" value="Sig_transdc_His_kin_internal"/>
</dbReference>
<dbReference type="PROSITE" id="PS50109">
    <property type="entry name" value="HIS_KIN"/>
    <property type="match status" value="1"/>
</dbReference>
<dbReference type="Pfam" id="PF06580">
    <property type="entry name" value="His_kinase"/>
    <property type="match status" value="1"/>
</dbReference>
<protein>
    <recommendedName>
        <fullName evidence="2">histidine kinase</fullName>
        <ecNumber evidence="2">2.7.13.3</ecNumber>
    </recommendedName>
</protein>
<evidence type="ECO:0000256" key="4">
    <source>
        <dbReference type="ARBA" id="ARBA00023012"/>
    </source>
</evidence>
<dbReference type="Pfam" id="PF02518">
    <property type="entry name" value="HATPase_c"/>
    <property type="match status" value="1"/>
</dbReference>
<dbReference type="GO" id="GO:0016020">
    <property type="term" value="C:membrane"/>
    <property type="evidence" value="ECO:0007669"/>
    <property type="project" value="InterPro"/>
</dbReference>
<dbReference type="RefSeq" id="WP_069981014.1">
    <property type="nucleotide sequence ID" value="NZ_CP017269.1"/>
</dbReference>
<name>A0A1D8GP88_9FIRM</name>
<keyword evidence="4" id="KW-0902">Two-component regulatory system</keyword>
<dbReference type="InterPro" id="IPR050640">
    <property type="entry name" value="Bact_2-comp_sensor_kinase"/>
</dbReference>
<dbReference type="PRINTS" id="PR00344">
    <property type="entry name" value="BCTRLSENSOR"/>
</dbReference>
<evidence type="ECO:0000313" key="6">
    <source>
        <dbReference type="EMBL" id="AOT72705.1"/>
    </source>
</evidence>
<keyword evidence="3 6" id="KW-0808">Transferase</keyword>
<dbReference type="AlphaFoldDB" id="A0A1D8GP88"/>
<reference evidence="6 7" key="1">
    <citation type="submission" date="2016-09" db="EMBL/GenBank/DDBJ databases">
        <title>Genomic analysis reveals versatility of anaerobic energy metabolism of Geosporobacter ferrireducens IRF9 of phylum Firmicutes.</title>
        <authorList>
            <person name="Kim S.-J."/>
        </authorList>
    </citation>
    <scope>NUCLEOTIDE SEQUENCE [LARGE SCALE GENOMIC DNA]</scope>
    <source>
        <strain evidence="6 7">IRF9</strain>
    </source>
</reference>
<dbReference type="STRING" id="1424294.Gferi_25995"/>
<organism evidence="6 7">
    <name type="scientific">Geosporobacter ferrireducens</name>
    <dbReference type="NCBI Taxonomy" id="1424294"/>
    <lineage>
        <taxon>Bacteria</taxon>
        <taxon>Bacillati</taxon>
        <taxon>Bacillota</taxon>
        <taxon>Clostridia</taxon>
        <taxon>Peptostreptococcales</taxon>
        <taxon>Thermotaleaceae</taxon>
        <taxon>Geosporobacter</taxon>
    </lineage>
</organism>
<dbReference type="Pfam" id="PF10114">
    <property type="entry name" value="PocR"/>
    <property type="match status" value="1"/>
</dbReference>
<feature type="domain" description="Histidine kinase" evidence="5">
    <location>
        <begin position="213"/>
        <end position="408"/>
    </location>
</feature>
<evidence type="ECO:0000256" key="3">
    <source>
        <dbReference type="ARBA" id="ARBA00022777"/>
    </source>
</evidence>
<dbReference type="OrthoDB" id="1410840at2"/>
<dbReference type="GO" id="GO:0000155">
    <property type="term" value="F:phosphorelay sensor kinase activity"/>
    <property type="evidence" value="ECO:0007669"/>
    <property type="project" value="InterPro"/>
</dbReference>
<dbReference type="InterPro" id="IPR005467">
    <property type="entry name" value="His_kinase_dom"/>
</dbReference>
<dbReference type="InterPro" id="IPR036890">
    <property type="entry name" value="HATPase_C_sf"/>
</dbReference>
<evidence type="ECO:0000256" key="2">
    <source>
        <dbReference type="ARBA" id="ARBA00012438"/>
    </source>
</evidence>
<dbReference type="Proteomes" id="UP000095743">
    <property type="component" value="Chromosome"/>
</dbReference>
<keyword evidence="3 6" id="KW-0418">Kinase</keyword>
<dbReference type="SUPFAM" id="SSF55874">
    <property type="entry name" value="ATPase domain of HSP90 chaperone/DNA topoisomerase II/histidine kinase"/>
    <property type="match status" value="1"/>
</dbReference>
<comment type="catalytic activity">
    <reaction evidence="1">
        <text>ATP + protein L-histidine = ADP + protein N-phospho-L-histidine.</text>
        <dbReference type="EC" id="2.7.13.3"/>
    </reaction>
</comment>
<dbReference type="EC" id="2.7.13.3" evidence="2"/>
<keyword evidence="7" id="KW-1185">Reference proteome</keyword>
<dbReference type="PANTHER" id="PTHR34220">
    <property type="entry name" value="SENSOR HISTIDINE KINASE YPDA"/>
    <property type="match status" value="1"/>
</dbReference>
<dbReference type="InterPro" id="IPR018771">
    <property type="entry name" value="PocR_dom"/>
</dbReference>
<dbReference type="PANTHER" id="PTHR34220:SF7">
    <property type="entry name" value="SENSOR HISTIDINE KINASE YPDA"/>
    <property type="match status" value="1"/>
</dbReference>
<evidence type="ECO:0000256" key="1">
    <source>
        <dbReference type="ARBA" id="ARBA00000085"/>
    </source>
</evidence>
<evidence type="ECO:0000313" key="7">
    <source>
        <dbReference type="Proteomes" id="UP000095743"/>
    </source>
</evidence>
<dbReference type="InterPro" id="IPR004358">
    <property type="entry name" value="Sig_transdc_His_kin-like_C"/>
</dbReference>
<accession>A0A1D8GP88</accession>
<dbReference type="EMBL" id="CP017269">
    <property type="protein sequence ID" value="AOT72705.1"/>
    <property type="molecule type" value="Genomic_DNA"/>
</dbReference>
<evidence type="ECO:0000259" key="5">
    <source>
        <dbReference type="PROSITE" id="PS50109"/>
    </source>
</evidence>
<dbReference type="KEGG" id="gfe:Gferi_25995"/>
<sequence length="408" mass="45981">MQGIFHLRDVIDVEILQEIQDKFAEATGFAAVTVDYQGKPVTNYSNFSTFCKLIRLNNRCRELCEQSDAHGGLEAARTGNPSIYRCHTGLVDFAVPIIVQGQFLGSIMAGQVLVEESKLLTLDNIVKTVAGWEQNQEILDAYNEIPVIPFDKIIAGAEMMFLVSNYIVEKGIINIVQQELHNKNIKLMEEMKARIELEKALKDSELKTLQSQINPHFLFNALNTIGRLALIEKADRTQETVFLLAEMLRYTLKKVSQMVSLEDEVLHIERYLKIQSIRFGSRIKFNINIPDDAKDIRIPFMTLQPFIENAINHGLETKESGGTIKVDGIVSETDVIIHIYDDGIGISPNKLALIMKDKNSSFSGKNTTGIGISNVHQRLIHYYGPDYGVCIESQLNEGTKVQLRIPRQ</sequence>
<dbReference type="InterPro" id="IPR003594">
    <property type="entry name" value="HATPase_dom"/>
</dbReference>
<dbReference type="Gene3D" id="3.30.565.10">
    <property type="entry name" value="Histidine kinase-like ATPase, C-terminal domain"/>
    <property type="match status" value="1"/>
</dbReference>
<proteinExistence type="predicted"/>
<gene>
    <name evidence="6" type="ORF">Gferi_25995</name>
</gene>